<dbReference type="CDD" id="cd00761">
    <property type="entry name" value="Glyco_tranf_GTA_type"/>
    <property type="match status" value="1"/>
</dbReference>
<feature type="domain" description="Glycosyltransferase 2-like" evidence="3">
    <location>
        <begin position="10"/>
        <end position="172"/>
    </location>
</feature>
<proteinExistence type="predicted"/>
<reference evidence="4 5" key="1">
    <citation type="submission" date="2017-12" db="EMBL/GenBank/DDBJ databases">
        <title>Bifidobacterium longum APC/DPC strains.</title>
        <authorList>
            <person name="Arboleya S."/>
        </authorList>
    </citation>
    <scope>NUCLEOTIDE SEQUENCE [LARGE SCALE GENOMIC DNA]</scope>
    <source>
        <strain evidence="4 5">APC1461</strain>
    </source>
</reference>
<dbReference type="InterPro" id="IPR001173">
    <property type="entry name" value="Glyco_trans_2-like"/>
</dbReference>
<dbReference type="PANTHER" id="PTHR22916">
    <property type="entry name" value="GLYCOSYLTRANSFERASE"/>
    <property type="match status" value="1"/>
</dbReference>
<evidence type="ECO:0000313" key="4">
    <source>
        <dbReference type="EMBL" id="PKD13316.1"/>
    </source>
</evidence>
<organism evidence="4 5">
    <name type="scientific">Bifidobacterium longum</name>
    <dbReference type="NCBI Taxonomy" id="216816"/>
    <lineage>
        <taxon>Bacteria</taxon>
        <taxon>Bacillati</taxon>
        <taxon>Actinomycetota</taxon>
        <taxon>Actinomycetes</taxon>
        <taxon>Bifidobacteriales</taxon>
        <taxon>Bifidobacteriaceae</taxon>
        <taxon>Bifidobacterium</taxon>
    </lineage>
</organism>
<dbReference type="InterPro" id="IPR029044">
    <property type="entry name" value="Nucleotide-diphossugar_trans"/>
</dbReference>
<dbReference type="Gene3D" id="3.90.550.10">
    <property type="entry name" value="Spore Coat Polysaccharide Biosynthesis Protein SpsA, Chain A"/>
    <property type="match status" value="1"/>
</dbReference>
<protein>
    <submittedName>
        <fullName evidence="4">Glycosyl transferase, family 2</fullName>
    </submittedName>
</protein>
<keyword evidence="2 4" id="KW-0808">Transferase</keyword>
<name>A0A2N0TF07_BIFLN</name>
<accession>A0A2N0TF07</accession>
<dbReference type="AlphaFoldDB" id="A0A2N0TF07"/>
<keyword evidence="1" id="KW-0328">Glycosyltransferase</keyword>
<dbReference type="GO" id="GO:0016757">
    <property type="term" value="F:glycosyltransferase activity"/>
    <property type="evidence" value="ECO:0007669"/>
    <property type="project" value="UniProtKB-KW"/>
</dbReference>
<evidence type="ECO:0000256" key="1">
    <source>
        <dbReference type="ARBA" id="ARBA00022676"/>
    </source>
</evidence>
<sequence>MEKADSDLVSVIVPIYNVRPYLDRCISSLVNQTYANIEIILIDDGSTDNSGTLCDEWGKRDGRIIVSHKTNGGLSDARNAGVEICHGEYIVFVDSDDYVDTEFIQKMHQSLVDSSSDMAMCSVIWEDENGKPLSNSPEAAFARDVVSGRACMGLTYSNPNAVTAWNKLYHRSLWNDLRFPKGKLHEDEFVFHEIMYQCDRVATLPDKLYHYVQHQGSIMHAKYNIRYLDRTDAWIQRLQSFIEHDEQPGIFIPLIQMIIDDLLLTAQLDWRNTDNRNAVAYRVGRLFTLVNGIRGMIPEQMWDHIARLHDNPYLAIQTTYWRRRIMGKLRRLMGKG</sequence>
<dbReference type="Pfam" id="PF00535">
    <property type="entry name" value="Glycos_transf_2"/>
    <property type="match status" value="1"/>
</dbReference>
<gene>
    <name evidence="4" type="ORF">APC1461_2001</name>
</gene>
<comment type="caution">
    <text evidence="4">The sequence shown here is derived from an EMBL/GenBank/DDBJ whole genome shotgun (WGS) entry which is preliminary data.</text>
</comment>
<dbReference type="PANTHER" id="PTHR22916:SF51">
    <property type="entry name" value="GLYCOSYLTRANSFERASE EPSH-RELATED"/>
    <property type="match status" value="1"/>
</dbReference>
<evidence type="ECO:0000313" key="5">
    <source>
        <dbReference type="Proteomes" id="UP000232928"/>
    </source>
</evidence>
<dbReference type="SUPFAM" id="SSF53448">
    <property type="entry name" value="Nucleotide-diphospho-sugar transferases"/>
    <property type="match status" value="1"/>
</dbReference>
<dbReference type="RefSeq" id="WP_101028184.1">
    <property type="nucleotide sequence ID" value="NZ_PJEG01000030.1"/>
</dbReference>
<evidence type="ECO:0000259" key="3">
    <source>
        <dbReference type="Pfam" id="PF00535"/>
    </source>
</evidence>
<dbReference type="EMBL" id="PJEG01000030">
    <property type="protein sequence ID" value="PKD13316.1"/>
    <property type="molecule type" value="Genomic_DNA"/>
</dbReference>
<evidence type="ECO:0000256" key="2">
    <source>
        <dbReference type="ARBA" id="ARBA00022679"/>
    </source>
</evidence>
<dbReference type="Proteomes" id="UP000232928">
    <property type="component" value="Unassembled WGS sequence"/>
</dbReference>